<dbReference type="PANTHER" id="PTHR47691">
    <property type="entry name" value="REGULATOR-RELATED"/>
    <property type="match status" value="1"/>
</dbReference>
<dbReference type="Gene3D" id="3.40.50.300">
    <property type="entry name" value="P-loop containing nucleotide triphosphate hydrolases"/>
    <property type="match status" value="1"/>
</dbReference>
<dbReference type="InterPro" id="IPR027417">
    <property type="entry name" value="P-loop_NTPase"/>
</dbReference>
<dbReference type="PRINTS" id="PR00364">
    <property type="entry name" value="DISEASERSIST"/>
</dbReference>
<dbReference type="Gene3D" id="1.25.40.10">
    <property type="entry name" value="Tetratricopeptide repeat domain"/>
    <property type="match status" value="1"/>
</dbReference>
<evidence type="ECO:0000313" key="3">
    <source>
        <dbReference type="Proteomes" id="UP000215005"/>
    </source>
</evidence>
<name>A0A223S741_9ACTN</name>
<dbReference type="SUPFAM" id="SSF52540">
    <property type="entry name" value="P-loop containing nucleoside triphosphate hydrolases"/>
    <property type="match status" value="1"/>
</dbReference>
<dbReference type="Pfam" id="PF13424">
    <property type="entry name" value="TPR_12"/>
    <property type="match status" value="2"/>
</dbReference>
<gene>
    <name evidence="2" type="ORF">CDO52_14845</name>
</gene>
<sequence>MPAECAGAGGDPRPDIRQDSPDENQNHVAGETRGNVVQAGMIHGDVHFHYSVNPPAPTRPSQLPLAPPTFTDRYAELNLLGEQLRQARCQRETRLVVVIGTGGVGKTALAVHFLRDALDNFPDGQLHADLAGFTPSTIPVDPGHALGTFLRSLGIAPAEIPHDTASRAALFRSRTQGRRLAVLLDNAASAAQVLPLLPGNGGHLVVITTRRHLARLVTHGAQFLEVRPLDTLNAVRLLSVLVGHHRDDLGAEDSRRLAVLCGGLPLAVCAAAGRLVLRPGRPAARMIADLAGERRRLGALSQDDEVSVRAVFDVSHAALPGDAARLYRLLGLHPGRTFDVAAAAALAETDEFEAEDLLEYLVSASLLEERATSGRYDFHDLVRIHARERAHEHEAPAELDAAFDRLVDHYLRTAVSADLRINPGRWRLNPLFDEVRGHERFADQRSALLWLETELPTLGELVRLTCETERHSATWQLCESLWGFFVLRKHYDEWVECHRSGLVAAEALGDHAAQAWMLTALASASLGLGRPDQAEEDAAGARRRWREAGHRLGEAAALDRLGTAALARESPRTAITYFSEALKIHDELGRSRGVALMRRYLGEAYRDGGDSDAANAYFDRARHYFSSVGDEYHTARTLTAQATGHLMARRLPEAEEALDEALRLQKSVGAHHEVARVHSLLGRLASMLGRWDDARKHLREALAIYSGLGARQAGAIAQTLAELDEREP</sequence>
<dbReference type="InterPro" id="IPR019734">
    <property type="entry name" value="TPR_rpt"/>
</dbReference>
<dbReference type="AlphaFoldDB" id="A0A223S741"/>
<feature type="region of interest" description="Disordered" evidence="1">
    <location>
        <begin position="1"/>
        <end position="28"/>
    </location>
</feature>
<dbReference type="InterPro" id="IPR011990">
    <property type="entry name" value="TPR-like_helical_dom_sf"/>
</dbReference>
<feature type="region of interest" description="Disordered" evidence="1">
    <location>
        <begin position="48"/>
        <end position="67"/>
    </location>
</feature>
<dbReference type="Gene3D" id="1.10.10.10">
    <property type="entry name" value="Winged helix-like DNA-binding domain superfamily/Winged helix DNA-binding domain"/>
    <property type="match status" value="1"/>
</dbReference>
<dbReference type="PANTHER" id="PTHR47691:SF3">
    <property type="entry name" value="HTH-TYPE TRANSCRIPTIONAL REGULATOR RV0890C-RELATED"/>
    <property type="match status" value="1"/>
</dbReference>
<accession>A0A223S741</accession>
<proteinExistence type="predicted"/>
<dbReference type="SUPFAM" id="SSF48452">
    <property type="entry name" value="TPR-like"/>
    <property type="match status" value="1"/>
</dbReference>
<dbReference type="GO" id="GO:0043531">
    <property type="term" value="F:ADP binding"/>
    <property type="evidence" value="ECO:0007669"/>
    <property type="project" value="InterPro"/>
</dbReference>
<keyword evidence="3" id="KW-1185">Reference proteome</keyword>
<dbReference type="EMBL" id="CP022753">
    <property type="protein sequence ID" value="ASU83889.1"/>
    <property type="molecule type" value="Genomic_DNA"/>
</dbReference>
<dbReference type="SMART" id="SM00028">
    <property type="entry name" value="TPR"/>
    <property type="match status" value="4"/>
</dbReference>
<dbReference type="Proteomes" id="UP000215005">
    <property type="component" value="Chromosome"/>
</dbReference>
<reference evidence="2 3" key="1">
    <citation type="submission" date="2017-08" db="EMBL/GenBank/DDBJ databases">
        <title>The complete genome sequence of Nocardiopsis gilva YIM 90087.</title>
        <authorList>
            <person name="Yin M."/>
            <person name="Tang S."/>
        </authorList>
    </citation>
    <scope>NUCLEOTIDE SEQUENCE [LARGE SCALE GENOMIC DNA]</scope>
    <source>
        <strain evidence="2 3">YIM 90087</strain>
    </source>
</reference>
<protein>
    <submittedName>
        <fullName evidence="2">Tetratricopeptide repeat-containing protein</fullName>
    </submittedName>
</protein>
<evidence type="ECO:0000256" key="1">
    <source>
        <dbReference type="SAM" id="MobiDB-lite"/>
    </source>
</evidence>
<dbReference type="KEGG" id="ngv:CDO52_14845"/>
<evidence type="ECO:0000313" key="2">
    <source>
        <dbReference type="EMBL" id="ASU83889.1"/>
    </source>
</evidence>
<dbReference type="InterPro" id="IPR036388">
    <property type="entry name" value="WH-like_DNA-bd_sf"/>
</dbReference>
<dbReference type="OrthoDB" id="5521887at2"/>
<organism evidence="2 3">
    <name type="scientific">Nocardiopsis gilva YIM 90087</name>
    <dbReference type="NCBI Taxonomy" id="1235441"/>
    <lineage>
        <taxon>Bacteria</taxon>
        <taxon>Bacillati</taxon>
        <taxon>Actinomycetota</taxon>
        <taxon>Actinomycetes</taxon>
        <taxon>Streptosporangiales</taxon>
        <taxon>Nocardiopsidaceae</taxon>
        <taxon>Nocardiopsis</taxon>
    </lineage>
</organism>